<evidence type="ECO:0000313" key="2">
    <source>
        <dbReference type="Proteomes" id="UP001189429"/>
    </source>
</evidence>
<dbReference type="EMBL" id="CAUYUJ010015878">
    <property type="protein sequence ID" value="CAK0859225.1"/>
    <property type="molecule type" value="Genomic_DNA"/>
</dbReference>
<dbReference type="Proteomes" id="UP001189429">
    <property type="component" value="Unassembled WGS sequence"/>
</dbReference>
<proteinExistence type="predicted"/>
<sequence>MLLQIAKDTIHSHVKLTRKFMLNKNTNSVPKVGKMMEEAANNPDEAKGDTYRTIHASIKEDHTSTSLDVRLEGNAQRKRKVGRETPLAAEYRSHPRTLATATQPYGIAARAQTSRHFCNSWASCFAERPSTVPARLST</sequence>
<accession>A0ABN9UJJ7</accession>
<organism evidence="1 2">
    <name type="scientific">Prorocentrum cordatum</name>
    <dbReference type="NCBI Taxonomy" id="2364126"/>
    <lineage>
        <taxon>Eukaryota</taxon>
        <taxon>Sar</taxon>
        <taxon>Alveolata</taxon>
        <taxon>Dinophyceae</taxon>
        <taxon>Prorocentrales</taxon>
        <taxon>Prorocentraceae</taxon>
        <taxon>Prorocentrum</taxon>
    </lineage>
</organism>
<protein>
    <submittedName>
        <fullName evidence="1">Uncharacterized protein</fullName>
    </submittedName>
</protein>
<evidence type="ECO:0000313" key="1">
    <source>
        <dbReference type="EMBL" id="CAK0859225.1"/>
    </source>
</evidence>
<gene>
    <name evidence="1" type="ORF">PCOR1329_LOCUS48653</name>
</gene>
<keyword evidence="2" id="KW-1185">Reference proteome</keyword>
<name>A0ABN9UJJ7_9DINO</name>
<reference evidence="1" key="1">
    <citation type="submission" date="2023-10" db="EMBL/GenBank/DDBJ databases">
        <authorList>
            <person name="Chen Y."/>
            <person name="Shah S."/>
            <person name="Dougan E. K."/>
            <person name="Thang M."/>
            <person name="Chan C."/>
        </authorList>
    </citation>
    <scope>NUCLEOTIDE SEQUENCE [LARGE SCALE GENOMIC DNA]</scope>
</reference>
<comment type="caution">
    <text evidence="1">The sequence shown here is derived from an EMBL/GenBank/DDBJ whole genome shotgun (WGS) entry which is preliminary data.</text>
</comment>